<organism evidence="1 2">
    <name type="scientific">Scortum barcoo</name>
    <name type="common">barcoo grunter</name>
    <dbReference type="NCBI Taxonomy" id="214431"/>
    <lineage>
        <taxon>Eukaryota</taxon>
        <taxon>Metazoa</taxon>
        <taxon>Chordata</taxon>
        <taxon>Craniata</taxon>
        <taxon>Vertebrata</taxon>
        <taxon>Euteleostomi</taxon>
        <taxon>Actinopterygii</taxon>
        <taxon>Neopterygii</taxon>
        <taxon>Teleostei</taxon>
        <taxon>Neoteleostei</taxon>
        <taxon>Acanthomorphata</taxon>
        <taxon>Eupercaria</taxon>
        <taxon>Centrarchiformes</taxon>
        <taxon>Terapontoidei</taxon>
        <taxon>Terapontidae</taxon>
        <taxon>Scortum</taxon>
    </lineage>
</organism>
<sequence>MQERGLSQAHSKDINRRYGQRQCVLLACTSSFNVDQKNGLSFSGPLEDMFGYTVQQFENSEGKWVLIGSPLSGQPAKRTGDVYKCPVGKGDNTCVKLDLPKNTTVPNLNEIKENMTMGTTLVTNPSGGFLACGPQYGYMCGQQQYISGVCANVSSSFEILNSVAPAVQVFCVPVNNTHYYMLIGSYCVVSAVGTKCAKELDIVIVLDGSNSIYPWSSITNFLERFIEKIVIGPKLSQVGIVSYGETVTHRVNLSQFDNTPDLLEFVKQLPQQTGFKTMTFLGIDTARREAFMPERGAREGVKKVMVIVTDGESHDFYNLDKVIADCDKDDIERFGIAVLGDYNRQNKSAEDVQKFIKEIASISSQPLQDHFFNVSDEVALLTIVDALGSKIFALEATTSSFTSSFQMEMSQAGFSAHNSKEGVLLGAVGAYDWNGTVVMHTAGKTIIPNKDQFYDPKTEAGYEGLAGYIGYDVQSASTRDGVLYITGAPRYNHTGRVVIYFLNEDKNIVVSQILKGEQIGSYFGSVLQTVDVDGDSYTDLLLVGAPMYMGTERDEQGQVYVYKLNQDNLFEYKFTLKPVNQSCCTAHSDSCTNKNEPCGARFGTAIAAVTDLNLDGFNDVAIGAPFENDHRGAVYIYHGDKTSLKEKFVQRIPAGGDGEKVKFFGQSIHGVMDLNGDGITDVTIGGLGGASLFWSRDVAELHANMTFDPVKINLQQSQYQCEHAGRKSTCVTTEVCFAYIIKSDQQDLHSVAEIRYDLTLDALRAKARASFTDTDDKSDRRITRSFTIQDRGRKCAKETFMMSASTPISMTYTWARLDFRDPLMVSLEFGLANEDKGPVLDENLPRSINKTIPLVDCGSDEKCIADLSLNAKPSVESMLIKVNRQDKMDVNINIRNSKDNAYNTKVILSFSPNINYVKVEPEKDCTLNHTKVECAVGYPFLGSNVEENFKVKFEVNPKHIQAEILINVTATSDSEELDSTLNDNSVQISIPVKYEAGIIFSVRPVDQHIVVKEGEQYSSVINDTRIIGEEVNISYTVEKDGDMVTPPLNLTVTYPHLSPRQNDLLYLTHVTTSPQVKCDAAPWINRHNINPGVINPNPKKETLSVYLLSCENLNCASFTCSIQEAALSQVNITFRVWKPTFIKGEFSSLYMLVNATLTTKTTNPFELSSSDRTRGVKIQVSKETLGGIPIWIIIISILIGLLILALVIFVLWKWDNKGVSCDACLKGNFRGRRFKCLICYDYDLCASCYESGATTTRHTTEHPMQCILTRVDYDLYYGGDTFSVEQPQSFTCPYCGKMGFTETSLQEHVTSEHAETSTEVLSGVRRAAGGQINSSGPSASQLQQLQMQLQLERQQAQAARQQVETGRHATRRGNNPGNTGTTIPPPSTATANTTTVGESNPSSSSHSSQFLLARLNEPKMSEAERQFLESERADRSLFVQELLLSTLMHEESSSSDEDERRDFADFGAMGCVDIMPLDVALENLQLRESSSTGKEPPPPPL</sequence>
<proteinExistence type="predicted"/>
<reference evidence="1" key="1">
    <citation type="submission" date="2022-04" db="EMBL/GenBank/DDBJ databases">
        <title>Jade perch genome.</title>
        <authorList>
            <person name="Chao B."/>
        </authorList>
    </citation>
    <scope>NUCLEOTIDE SEQUENCE</scope>
    <source>
        <strain evidence="1">CB-2022</strain>
    </source>
</reference>
<name>A0ACB8W1S9_9TELE</name>
<evidence type="ECO:0000313" key="1">
    <source>
        <dbReference type="EMBL" id="KAI3361758.1"/>
    </source>
</evidence>
<dbReference type="EMBL" id="CM041545">
    <property type="protein sequence ID" value="KAI3361758.1"/>
    <property type="molecule type" value="Genomic_DNA"/>
</dbReference>
<evidence type="ECO:0000313" key="2">
    <source>
        <dbReference type="Proteomes" id="UP000831701"/>
    </source>
</evidence>
<comment type="caution">
    <text evidence="1">The sequence shown here is derived from an EMBL/GenBank/DDBJ whole genome shotgun (WGS) entry which is preliminary data.</text>
</comment>
<protein>
    <submittedName>
        <fullName evidence="1">Uncharacterized protein</fullName>
    </submittedName>
</protein>
<dbReference type="Proteomes" id="UP000831701">
    <property type="component" value="Chromosome 15"/>
</dbReference>
<gene>
    <name evidence="1" type="ORF">L3Q82_002101</name>
</gene>
<keyword evidence="2" id="KW-1185">Reference proteome</keyword>
<accession>A0ACB8W1S9</accession>